<dbReference type="PANTHER" id="PTHR30255:SF2">
    <property type="entry name" value="SINGLE-STRANDED-DNA-SPECIFIC EXONUCLEASE RECJ"/>
    <property type="match status" value="1"/>
</dbReference>
<feature type="domain" description="RecJ OB" evidence="8">
    <location>
        <begin position="466"/>
        <end position="573"/>
    </location>
</feature>
<dbReference type="SUPFAM" id="SSF64182">
    <property type="entry name" value="DHH phosphoesterases"/>
    <property type="match status" value="1"/>
</dbReference>
<feature type="domain" description="DHHA1" evidence="7">
    <location>
        <begin position="357"/>
        <end position="451"/>
    </location>
</feature>
<dbReference type="Proteomes" id="UP000178723">
    <property type="component" value="Unassembled WGS sequence"/>
</dbReference>
<dbReference type="AlphaFoldDB" id="A0A1F7VAA0"/>
<name>A0A1F7VAA0_9BACT</name>
<dbReference type="GO" id="GO:0006310">
    <property type="term" value="P:DNA recombination"/>
    <property type="evidence" value="ECO:0007669"/>
    <property type="project" value="InterPro"/>
</dbReference>
<evidence type="ECO:0000313" key="10">
    <source>
        <dbReference type="Proteomes" id="UP000178723"/>
    </source>
</evidence>
<evidence type="ECO:0000256" key="2">
    <source>
        <dbReference type="ARBA" id="ARBA00019841"/>
    </source>
</evidence>
<dbReference type="STRING" id="1802407.A3I40_00105"/>
<evidence type="ECO:0000259" key="8">
    <source>
        <dbReference type="Pfam" id="PF17768"/>
    </source>
</evidence>
<dbReference type="Gene3D" id="3.10.310.30">
    <property type="match status" value="1"/>
</dbReference>
<comment type="caution">
    <text evidence="9">The sequence shown here is derived from an EMBL/GenBank/DDBJ whole genome shotgun (WGS) entry which is preliminary data.</text>
</comment>
<evidence type="ECO:0000256" key="5">
    <source>
        <dbReference type="ARBA" id="ARBA00022839"/>
    </source>
</evidence>
<reference evidence="9 10" key="1">
    <citation type="journal article" date="2016" name="Nat. Commun.">
        <title>Thousands of microbial genomes shed light on interconnected biogeochemical processes in an aquifer system.</title>
        <authorList>
            <person name="Anantharaman K."/>
            <person name="Brown C.T."/>
            <person name="Hug L.A."/>
            <person name="Sharon I."/>
            <person name="Castelle C.J."/>
            <person name="Probst A.J."/>
            <person name="Thomas B.C."/>
            <person name="Singh A."/>
            <person name="Wilkins M.J."/>
            <person name="Karaoz U."/>
            <person name="Brodie E.L."/>
            <person name="Williams K.H."/>
            <person name="Hubbard S.S."/>
            <person name="Banfield J.F."/>
        </authorList>
    </citation>
    <scope>NUCLEOTIDE SEQUENCE [LARGE SCALE GENOMIC DNA]</scope>
</reference>
<dbReference type="GO" id="GO:0006281">
    <property type="term" value="P:DNA repair"/>
    <property type="evidence" value="ECO:0007669"/>
    <property type="project" value="InterPro"/>
</dbReference>
<evidence type="ECO:0000259" key="6">
    <source>
        <dbReference type="Pfam" id="PF01368"/>
    </source>
</evidence>
<evidence type="ECO:0000256" key="1">
    <source>
        <dbReference type="ARBA" id="ARBA00005915"/>
    </source>
</evidence>
<keyword evidence="3" id="KW-0540">Nuclease</keyword>
<dbReference type="NCBIfam" id="TIGR00644">
    <property type="entry name" value="recJ"/>
    <property type="match status" value="1"/>
</dbReference>
<dbReference type="GO" id="GO:0008409">
    <property type="term" value="F:5'-3' exonuclease activity"/>
    <property type="evidence" value="ECO:0007669"/>
    <property type="project" value="InterPro"/>
</dbReference>
<protein>
    <recommendedName>
        <fullName evidence="2">Single-stranded-DNA-specific exonuclease RecJ</fullName>
    </recommendedName>
</protein>
<dbReference type="GO" id="GO:0003676">
    <property type="term" value="F:nucleic acid binding"/>
    <property type="evidence" value="ECO:0007669"/>
    <property type="project" value="InterPro"/>
</dbReference>
<proteinExistence type="inferred from homology"/>
<evidence type="ECO:0000256" key="3">
    <source>
        <dbReference type="ARBA" id="ARBA00022722"/>
    </source>
</evidence>
<dbReference type="Pfam" id="PF02272">
    <property type="entry name" value="DHHA1"/>
    <property type="match status" value="1"/>
</dbReference>
<dbReference type="InterPro" id="IPR041122">
    <property type="entry name" value="RecJ_OB"/>
</dbReference>
<dbReference type="Pfam" id="PF17768">
    <property type="entry name" value="RecJ_OB"/>
    <property type="match status" value="1"/>
</dbReference>
<dbReference type="InterPro" id="IPR051673">
    <property type="entry name" value="SSDNA_exonuclease_RecJ"/>
</dbReference>
<evidence type="ECO:0000256" key="4">
    <source>
        <dbReference type="ARBA" id="ARBA00022801"/>
    </source>
</evidence>
<dbReference type="Pfam" id="PF01368">
    <property type="entry name" value="DHH"/>
    <property type="match status" value="1"/>
</dbReference>
<feature type="domain" description="DDH" evidence="6">
    <location>
        <begin position="83"/>
        <end position="241"/>
    </location>
</feature>
<dbReference type="InterPro" id="IPR001667">
    <property type="entry name" value="DDH_dom"/>
</dbReference>
<evidence type="ECO:0000259" key="7">
    <source>
        <dbReference type="Pfam" id="PF02272"/>
    </source>
</evidence>
<keyword evidence="5 9" id="KW-0269">Exonuclease</keyword>
<accession>A0A1F7VAA0</accession>
<sequence length="580" mass="63734">MEVSKSKVWRLAKPETRGAAAPETPLPNLAAALLNNRGILTPEAIEKFLYPDYRRDLHDPFLFKDMEKVTQRIFKAMATNEAIVVYADYDADGVCSAALLTTTLRALGGNIAEVYMPHREKEGYGLNAAAVNHFIASRVDLIITLDCGTTNTEEIMLASQAGIDVIVIDHHHVPEKSPGAFAILNPKTPGELYPFLHLASAGMAFKTAQALLKKYIVSHAEERAKWESFEKWLLDLAAIATVTDLVPLVGENRTLVKYGLLALNKTQRPGLRALVELMGGKLGMLDTYSIAYQIGPRLNAAGRMNHANAAYELLMCEDSTKAIELASALESGNRERQQLTERITAEAREQLQDRDQDRVLVAVGDNWPIGIVGLVASRLLEEYHRPILVVGRTPKGLSGSGRSISAFNIIAALHQNSELFEKFGGHAQACGFTLKNEEALEQLRNVLNDLAGKTLSASDLLPVLNIDASLLLKDVQENLGELIKLFEPFGMANPRPKFIFSGVQLVGLTNVGSTGQHLKLTLSDESGMIRQAIGFNQSLAHESRRLGDRVDVVAEVTANEWNGRREWQLKILDLRPSLPV</sequence>
<organism evidence="9 10">
    <name type="scientific">Candidatus Uhrbacteria bacterium RIFCSPLOWO2_02_FULL_48_12</name>
    <dbReference type="NCBI Taxonomy" id="1802407"/>
    <lineage>
        <taxon>Bacteria</taxon>
        <taxon>Candidatus Uhriibacteriota</taxon>
    </lineage>
</organism>
<dbReference type="InterPro" id="IPR004610">
    <property type="entry name" value="RecJ"/>
</dbReference>
<keyword evidence="4" id="KW-0378">Hydrolase</keyword>
<evidence type="ECO:0000313" key="9">
    <source>
        <dbReference type="EMBL" id="OGL87391.1"/>
    </source>
</evidence>
<dbReference type="InterPro" id="IPR003156">
    <property type="entry name" value="DHHA1_dom"/>
</dbReference>
<dbReference type="InterPro" id="IPR038763">
    <property type="entry name" value="DHH_sf"/>
</dbReference>
<comment type="similarity">
    <text evidence="1">Belongs to the RecJ family.</text>
</comment>
<gene>
    <name evidence="9" type="ORF">A3I40_00105</name>
</gene>
<dbReference type="Gene3D" id="3.90.1640.30">
    <property type="match status" value="1"/>
</dbReference>
<dbReference type="EMBL" id="MGEP01000013">
    <property type="protein sequence ID" value="OGL87391.1"/>
    <property type="molecule type" value="Genomic_DNA"/>
</dbReference>
<dbReference type="PANTHER" id="PTHR30255">
    <property type="entry name" value="SINGLE-STRANDED-DNA-SPECIFIC EXONUCLEASE RECJ"/>
    <property type="match status" value="1"/>
</dbReference>